<comment type="function">
    <text evidence="8">Modifies, by uridylylation and deuridylylation, the PII regulatory proteins (GlnB and homologs), in response to the nitrogen status of the cell that GlnD senses through the glutamine level. Under low glutamine levels, catalyzes the conversion of the PII proteins and UTP to PII-UMP and PPi, while under higher glutamine levels, GlnD hydrolyzes PII-UMP to PII and UMP (deuridylylation). Thus, controls uridylylation state and activity of the PII proteins, and plays an important role in the regulation of nitrogen metabolism.</text>
</comment>
<dbReference type="Pfam" id="PF08335">
    <property type="entry name" value="GlnD_UR_UTase"/>
    <property type="match status" value="1"/>
</dbReference>
<dbReference type="SUPFAM" id="SSF81301">
    <property type="entry name" value="Nucleotidyltransferase"/>
    <property type="match status" value="1"/>
</dbReference>
<dbReference type="Gene3D" id="1.10.3090.10">
    <property type="entry name" value="cca-adding enzyme, domain 2"/>
    <property type="match status" value="1"/>
</dbReference>
<sequence length="899" mass="103223">MTSQLNEQQKAQLFNRSQFRAELTITSKPFLAYRKCLEQAERLMEHWFDEGVSIQSLVTGRAWLIDQVLTLAWKHLASHNCGDIALLAVGGYGRGELHPHSDIDILILLKDEDPEPHRECIESFLTLLWDINLKVGSSVRSISECADKGREDLTIFTTLVESRLLSGPEEMPVALQEAISQDNMWPSKEYLQAKFYEQQARHRKFNQTEYDLEPNLKSSPGGLRDLHMIGWISRRHYGTDRPSELVRIGFLNDREFHMMVRARDFMWQVRWALHQLAGRPEDRLLFDYQRQLAKQFGYKDIEGGALAVEQFMQKYFRAVMIQGVLNDLLLQNFDDNILDDGKDHAIIPLNEHFQVRNEYIETTAIDTFTRHPSAMMELFVLMSRNPFILGPTAETIRALRDARHLIDENFRKDKENHKLFLQLMTAPYALTASLRRMVRYGILGRYLPEFGHIIGQMQHDLFHNYTVDAHTLLLIKFLRRFNYRDSEELFPVACRAKQRIPKPELLYIAGLYHDIGKGRGGDHSILGAEDAQEFCQQHGMSAADTSLVEWLVRHHLTMSVTAQRQDLSDPETINNFARLVGDSRRLDYLYCLTVADINATNPKLWNSWRASLLRELFRETRRALHRGLENPIDKQERIDDTQSFARSTLIGQGIPEQDIDNLWSELGDEYFLRHNAREVAWQTEGILKNQRRSPLVLVQETTERRYEGGTAVFIYSQDASHLFAACTIALGQLHLTIHDARIITTSSGFALDTFIVLDAGTGKPLGNDTVRIERICRHIEIMLNQKSLPAPSFAGGRVSRQLKHFAARPEVILSNDPVNKRTVVEVNATDRPGLLGHMGHVFMEQDIQIQKAKITTLGEKVEDVFFITDSSGNPISDPDRVKQLRKVLGERLKAVIGQN</sequence>
<evidence type="ECO:0000256" key="5">
    <source>
        <dbReference type="ARBA" id="ARBA00022842"/>
    </source>
</evidence>
<keyword evidence="2 8" id="KW-0548">Nucleotidyltransferase</keyword>
<dbReference type="GO" id="GO:0008773">
    <property type="term" value="F:[protein-PII] uridylyltransferase activity"/>
    <property type="evidence" value="ECO:0007669"/>
    <property type="project" value="UniProtKB-EC"/>
</dbReference>
<dbReference type="PROSITE" id="PS51831">
    <property type="entry name" value="HD"/>
    <property type="match status" value="1"/>
</dbReference>
<comment type="similarity">
    <text evidence="8">Belongs to the GlnD family.</text>
</comment>
<dbReference type="Proteomes" id="UP001203338">
    <property type="component" value="Unassembled WGS sequence"/>
</dbReference>
<dbReference type="PIRSF" id="PIRSF006288">
    <property type="entry name" value="PII_uridyltransf"/>
    <property type="match status" value="1"/>
</dbReference>
<evidence type="ECO:0000313" key="11">
    <source>
        <dbReference type="EMBL" id="MCL6270800.1"/>
    </source>
</evidence>
<comment type="caution">
    <text evidence="8">Lacks conserved residue(s) required for the propagation of feature annotation.</text>
</comment>
<reference evidence="11 12" key="1">
    <citation type="submission" date="2022-05" db="EMBL/GenBank/DDBJ databases">
        <authorList>
            <person name="Park J.-S."/>
        </authorList>
    </citation>
    <scope>NUCLEOTIDE SEQUENCE [LARGE SCALE GENOMIC DNA]</scope>
    <source>
        <strain evidence="11 12">2012CJ34-2</strain>
    </source>
</reference>
<keyword evidence="5 8" id="KW-0460">Magnesium</keyword>
<dbReference type="InterPro" id="IPR010043">
    <property type="entry name" value="UTase/UR"/>
</dbReference>
<dbReference type="EMBL" id="JAMFLX010000016">
    <property type="protein sequence ID" value="MCL6270800.1"/>
    <property type="molecule type" value="Genomic_DNA"/>
</dbReference>
<dbReference type="Pfam" id="PF01909">
    <property type="entry name" value="NTP_transf_2"/>
    <property type="match status" value="1"/>
</dbReference>
<keyword evidence="4 8" id="KW-0378">Hydrolase</keyword>
<feature type="domain" description="ACT" evidence="9">
    <location>
        <begin position="823"/>
        <end position="898"/>
    </location>
</feature>
<comment type="cofactor">
    <cofactor evidence="8">
        <name>Mg(2+)</name>
        <dbReference type="ChEBI" id="CHEBI:18420"/>
    </cofactor>
</comment>
<dbReference type="SUPFAM" id="SSF81593">
    <property type="entry name" value="Nucleotidyltransferase substrate binding subunit/domain"/>
    <property type="match status" value="1"/>
</dbReference>
<feature type="domain" description="ACT" evidence="9">
    <location>
        <begin position="711"/>
        <end position="793"/>
    </location>
</feature>
<name>A0ABT0PHE4_9GAMM</name>
<evidence type="ECO:0000256" key="3">
    <source>
        <dbReference type="ARBA" id="ARBA00022737"/>
    </source>
</evidence>
<accession>A0ABT0PHE4</accession>
<dbReference type="CDD" id="cd04899">
    <property type="entry name" value="ACT_ACR-UUR-like_2"/>
    <property type="match status" value="1"/>
</dbReference>
<evidence type="ECO:0000256" key="7">
    <source>
        <dbReference type="ARBA" id="ARBA00047968"/>
    </source>
</evidence>
<evidence type="ECO:0000256" key="8">
    <source>
        <dbReference type="HAMAP-Rule" id="MF_00277"/>
    </source>
</evidence>
<comment type="caution">
    <text evidence="11">The sequence shown here is derived from an EMBL/GenBank/DDBJ whole genome shotgun (WGS) entry which is preliminary data.</text>
</comment>
<feature type="domain" description="HD" evidence="10">
    <location>
        <begin position="467"/>
        <end position="589"/>
    </location>
</feature>
<proteinExistence type="inferred from homology"/>
<feature type="region of interest" description="Uridylyltransferase" evidence="8">
    <location>
        <begin position="1"/>
        <end position="348"/>
    </location>
</feature>
<dbReference type="InterPro" id="IPR002912">
    <property type="entry name" value="ACT_dom"/>
</dbReference>
<dbReference type="EC" id="2.7.7.59" evidence="8"/>
<dbReference type="RefSeq" id="WP_249700084.1">
    <property type="nucleotide sequence ID" value="NZ_JAMFLX010000016.1"/>
</dbReference>
<dbReference type="PANTHER" id="PTHR47320">
    <property type="entry name" value="BIFUNCTIONAL URIDYLYLTRANSFERASE/URIDYLYL-REMOVING ENZYME"/>
    <property type="match status" value="1"/>
</dbReference>
<evidence type="ECO:0000256" key="6">
    <source>
        <dbReference type="ARBA" id="ARBA00023268"/>
    </source>
</evidence>
<dbReference type="SUPFAM" id="SSF109604">
    <property type="entry name" value="HD-domain/PDEase-like"/>
    <property type="match status" value="1"/>
</dbReference>
<comment type="catalytic activity">
    <reaction evidence="8">
        <text>[protein-PII]-L-tyrosine + UTP = [protein-PII]-uridylyl-L-tyrosine + diphosphate</text>
        <dbReference type="Rhea" id="RHEA:13673"/>
        <dbReference type="Rhea" id="RHEA-COMP:12147"/>
        <dbReference type="Rhea" id="RHEA-COMP:12148"/>
        <dbReference type="ChEBI" id="CHEBI:33019"/>
        <dbReference type="ChEBI" id="CHEBI:46398"/>
        <dbReference type="ChEBI" id="CHEBI:46858"/>
        <dbReference type="ChEBI" id="CHEBI:90602"/>
        <dbReference type="EC" id="2.7.7.59"/>
    </reaction>
</comment>
<dbReference type="InterPro" id="IPR043519">
    <property type="entry name" value="NT_sf"/>
</dbReference>
<dbReference type="PANTHER" id="PTHR47320:SF1">
    <property type="entry name" value="BIFUNCTIONAL URIDYLYLTRANSFERASE_URIDYLYL-REMOVING ENZYME"/>
    <property type="match status" value="1"/>
</dbReference>
<comment type="catalytic activity">
    <reaction evidence="7">
        <text>guanosine 3',5'-bis(diphosphate) + H2O = GDP + diphosphate + H(+)</text>
        <dbReference type="Rhea" id="RHEA:14253"/>
        <dbReference type="ChEBI" id="CHEBI:15377"/>
        <dbReference type="ChEBI" id="CHEBI:15378"/>
        <dbReference type="ChEBI" id="CHEBI:33019"/>
        <dbReference type="ChEBI" id="CHEBI:58189"/>
        <dbReference type="ChEBI" id="CHEBI:77828"/>
        <dbReference type="EC" id="3.1.7.2"/>
    </reaction>
</comment>
<keyword evidence="12" id="KW-1185">Reference proteome</keyword>
<dbReference type="NCBIfam" id="TIGR01693">
    <property type="entry name" value="UTase_glnD"/>
    <property type="match status" value="1"/>
</dbReference>
<comment type="domain">
    <text evidence="8">Has four distinct domains: an N-terminal nucleotidyltransferase (NT) domain responsible for UTase activity, a central HD domain that encodes UR activity, and two C-terminal ACT domains that seem to have a role in glutamine sensing.</text>
</comment>
<protein>
    <recommendedName>
        <fullName evidence="8">Bifunctional uridylyltransferase/uridylyl-removing enzyme</fullName>
        <shortName evidence="8">UTase/UR</shortName>
    </recommendedName>
    <alternativeName>
        <fullName evidence="8">Bifunctional [protein-PII] modification enzyme</fullName>
    </alternativeName>
    <alternativeName>
        <fullName evidence="8">Bifunctional nitrogen sensor protein</fullName>
    </alternativeName>
    <domain>
        <recommendedName>
            <fullName evidence="8">[Protein-PII] uridylyltransferase</fullName>
            <shortName evidence="8">PII uridylyltransferase</shortName>
            <shortName evidence="8">UTase</shortName>
            <ecNumber evidence="8">2.7.7.59</ecNumber>
        </recommendedName>
    </domain>
    <domain>
        <recommendedName>
            <fullName evidence="8">[Protein-PII]-UMP uridylyl-removing enzyme</fullName>
            <shortName evidence="8">UR</shortName>
            <ecNumber evidence="8">3.1.4.-</ecNumber>
        </recommendedName>
    </domain>
</protein>
<dbReference type="Pfam" id="PF01966">
    <property type="entry name" value="HD"/>
    <property type="match status" value="1"/>
</dbReference>
<dbReference type="CDD" id="cd00077">
    <property type="entry name" value="HDc"/>
    <property type="match status" value="1"/>
</dbReference>
<evidence type="ECO:0000259" key="10">
    <source>
        <dbReference type="PROSITE" id="PS51831"/>
    </source>
</evidence>
<dbReference type="SUPFAM" id="SSF55021">
    <property type="entry name" value="ACT-like"/>
    <property type="match status" value="1"/>
</dbReference>
<comment type="catalytic activity">
    <reaction evidence="8">
        <text>[protein-PII]-uridylyl-L-tyrosine + H2O = [protein-PII]-L-tyrosine + UMP + H(+)</text>
        <dbReference type="Rhea" id="RHEA:48600"/>
        <dbReference type="Rhea" id="RHEA-COMP:12147"/>
        <dbReference type="Rhea" id="RHEA-COMP:12148"/>
        <dbReference type="ChEBI" id="CHEBI:15377"/>
        <dbReference type="ChEBI" id="CHEBI:15378"/>
        <dbReference type="ChEBI" id="CHEBI:46858"/>
        <dbReference type="ChEBI" id="CHEBI:57865"/>
        <dbReference type="ChEBI" id="CHEBI:90602"/>
    </reaction>
</comment>
<dbReference type="InterPro" id="IPR002934">
    <property type="entry name" value="Polymerase_NTP_transf_dom"/>
</dbReference>
<comment type="activity regulation">
    <text evidence="8">Uridylyltransferase (UTase) activity is inhibited by glutamine, while glutamine activates uridylyl-removing (UR) activity.</text>
</comment>
<evidence type="ECO:0000256" key="2">
    <source>
        <dbReference type="ARBA" id="ARBA00022695"/>
    </source>
</evidence>
<dbReference type="PROSITE" id="PS51671">
    <property type="entry name" value="ACT"/>
    <property type="match status" value="2"/>
</dbReference>
<dbReference type="HAMAP" id="MF_00277">
    <property type="entry name" value="PII_uridylyl_transf"/>
    <property type="match status" value="1"/>
</dbReference>
<dbReference type="EC" id="3.1.4.-" evidence="8"/>
<dbReference type="InterPro" id="IPR045865">
    <property type="entry name" value="ACT-like_dom_sf"/>
</dbReference>
<evidence type="ECO:0000313" key="12">
    <source>
        <dbReference type="Proteomes" id="UP001203338"/>
    </source>
</evidence>
<keyword evidence="3" id="KW-0677">Repeat</keyword>
<keyword evidence="1 8" id="KW-0808">Transferase</keyword>
<evidence type="ECO:0000256" key="4">
    <source>
        <dbReference type="ARBA" id="ARBA00022801"/>
    </source>
</evidence>
<dbReference type="InterPro" id="IPR006674">
    <property type="entry name" value="HD_domain"/>
</dbReference>
<organism evidence="11 12">
    <name type="scientific">Parendozoicomonas callyspongiae</name>
    <dbReference type="NCBI Taxonomy" id="2942213"/>
    <lineage>
        <taxon>Bacteria</taxon>
        <taxon>Pseudomonadati</taxon>
        <taxon>Pseudomonadota</taxon>
        <taxon>Gammaproteobacteria</taxon>
        <taxon>Oceanospirillales</taxon>
        <taxon>Endozoicomonadaceae</taxon>
        <taxon>Parendozoicomonas</taxon>
    </lineage>
</organism>
<evidence type="ECO:0000256" key="1">
    <source>
        <dbReference type="ARBA" id="ARBA00022679"/>
    </source>
</evidence>
<dbReference type="InterPro" id="IPR013546">
    <property type="entry name" value="PII_UdlTrfase/GS_AdlTrfase"/>
</dbReference>
<dbReference type="SMART" id="SM00471">
    <property type="entry name" value="HDc"/>
    <property type="match status" value="1"/>
</dbReference>
<dbReference type="Gene3D" id="3.30.460.10">
    <property type="entry name" value="Beta Polymerase, domain 2"/>
    <property type="match status" value="1"/>
</dbReference>
<dbReference type="CDD" id="cd05401">
    <property type="entry name" value="NT_GlnE_GlnD_like"/>
    <property type="match status" value="1"/>
</dbReference>
<keyword evidence="6 8" id="KW-0511">Multifunctional enzyme</keyword>
<evidence type="ECO:0000259" key="9">
    <source>
        <dbReference type="PROSITE" id="PS51671"/>
    </source>
</evidence>
<dbReference type="CDD" id="cd04900">
    <property type="entry name" value="ACT_UUR-like_1"/>
    <property type="match status" value="1"/>
</dbReference>
<gene>
    <name evidence="8 11" type="primary">glnD</name>
    <name evidence="11" type="ORF">M3P05_12785</name>
</gene>
<dbReference type="InterPro" id="IPR003607">
    <property type="entry name" value="HD/PDEase_dom"/>
</dbReference>